<dbReference type="SUPFAM" id="SSF55874">
    <property type="entry name" value="ATPase domain of HSP90 chaperone/DNA topoisomerase II/histidine kinase"/>
    <property type="match status" value="1"/>
</dbReference>
<dbReference type="OrthoDB" id="9812260at2"/>
<evidence type="ECO:0000256" key="7">
    <source>
        <dbReference type="SAM" id="Phobius"/>
    </source>
</evidence>
<name>A0A0K6H242_9NEIS</name>
<dbReference type="InterPro" id="IPR003594">
    <property type="entry name" value="HATPase_dom"/>
</dbReference>
<dbReference type="PANTHER" id="PTHR44936:SF9">
    <property type="entry name" value="SENSOR PROTEIN CREC"/>
    <property type="match status" value="1"/>
</dbReference>
<dbReference type="InterPro" id="IPR050980">
    <property type="entry name" value="2C_sensor_his_kinase"/>
</dbReference>
<dbReference type="STRING" id="375574.GCA_001418035_02035"/>
<dbReference type="InterPro" id="IPR005467">
    <property type="entry name" value="His_kinase_dom"/>
</dbReference>
<keyword evidence="4" id="KW-0808">Transferase</keyword>
<dbReference type="SMART" id="SM00387">
    <property type="entry name" value="HATPase_c"/>
    <property type="match status" value="1"/>
</dbReference>
<evidence type="ECO:0000313" key="9">
    <source>
        <dbReference type="EMBL" id="CUA85048.1"/>
    </source>
</evidence>
<dbReference type="InterPro" id="IPR004358">
    <property type="entry name" value="Sig_transdc_His_kin-like_C"/>
</dbReference>
<dbReference type="GO" id="GO:0000160">
    <property type="term" value="P:phosphorelay signal transduction system"/>
    <property type="evidence" value="ECO:0007669"/>
    <property type="project" value="UniProtKB-KW"/>
</dbReference>
<dbReference type="PRINTS" id="PR00344">
    <property type="entry name" value="BCTRLSENSOR"/>
</dbReference>
<dbReference type="Proteomes" id="UP000243535">
    <property type="component" value="Unassembled WGS sequence"/>
</dbReference>
<dbReference type="Pfam" id="PF02518">
    <property type="entry name" value="HATPase_c"/>
    <property type="match status" value="1"/>
</dbReference>
<evidence type="ECO:0000256" key="1">
    <source>
        <dbReference type="ARBA" id="ARBA00000085"/>
    </source>
</evidence>
<evidence type="ECO:0000256" key="3">
    <source>
        <dbReference type="ARBA" id="ARBA00022553"/>
    </source>
</evidence>
<sequence>MNSLYRSLTVLLLVLCNLVLVPMAWLTYERTQNESQALYTANRAALKARLTRTLPPVVWQLDERLIVENLDAELSTPGVLAIELVGDAGLRLGRVRDGEAIRDLAPSERPGADEVLTLPIIYQGGEPLAQAWVYLSHQGLAEADQARLGWLAVAVILTNLLLLGALAWLWQRVTERPLIRLRQVLDALAQPGAPLPDWQPHREELLPLAESCRRISERLTASDNRCQAAEAALDTARRQAEYSRRSWRAARQLVVRSEKPAAIGRLAAGVASAIHSAAGSSLDLSTQLHAATHELYETLPDTGDSGPLARYCRDAEGYSLALLEHTRQISALVGSLRQIALDQEHNPRRDFQLKDYLNDLLTCLRAGYSPLPAELKLDCPADLVLNSYPGTFAQVIIQLVSNALEHAFTHHARYGEVVIRGTRQDGDAVRLVIQDNGAGLPEHARQWFETSCPTPEEDTQGAVGPGLLIVCMLVRQELGGDIHMESQPGHGTTYTLTLPTLAPQRRRGTEDA</sequence>
<evidence type="ECO:0000256" key="4">
    <source>
        <dbReference type="ARBA" id="ARBA00022679"/>
    </source>
</evidence>
<dbReference type="RefSeq" id="WP_055434189.1">
    <property type="nucleotide sequence ID" value="NZ_CYHA01000005.1"/>
</dbReference>
<evidence type="ECO:0000259" key="8">
    <source>
        <dbReference type="PROSITE" id="PS50109"/>
    </source>
</evidence>
<protein>
    <recommendedName>
        <fullName evidence="2">histidine kinase</fullName>
        <ecNumber evidence="2">2.7.13.3</ecNumber>
    </recommendedName>
</protein>
<dbReference type="EMBL" id="CYHA01000005">
    <property type="protein sequence ID" value="CUA85048.1"/>
    <property type="molecule type" value="Genomic_DNA"/>
</dbReference>
<evidence type="ECO:0000256" key="5">
    <source>
        <dbReference type="ARBA" id="ARBA00022777"/>
    </source>
</evidence>
<organism evidence="9 10">
    <name type="scientific">Gulbenkiania indica</name>
    <dbReference type="NCBI Taxonomy" id="375574"/>
    <lineage>
        <taxon>Bacteria</taxon>
        <taxon>Pseudomonadati</taxon>
        <taxon>Pseudomonadota</taxon>
        <taxon>Betaproteobacteria</taxon>
        <taxon>Neisseriales</taxon>
        <taxon>Chromobacteriaceae</taxon>
        <taxon>Gulbenkiania</taxon>
    </lineage>
</organism>
<reference evidence="10" key="1">
    <citation type="submission" date="2015-08" db="EMBL/GenBank/DDBJ databases">
        <authorList>
            <person name="Varghese N."/>
        </authorList>
    </citation>
    <scope>NUCLEOTIDE SEQUENCE [LARGE SCALE GENOMIC DNA]</scope>
    <source>
        <strain evidence="10">DSM 17901</strain>
    </source>
</reference>
<evidence type="ECO:0000256" key="6">
    <source>
        <dbReference type="ARBA" id="ARBA00023012"/>
    </source>
</evidence>
<comment type="catalytic activity">
    <reaction evidence="1">
        <text>ATP + protein L-histidine = ADP + protein N-phospho-L-histidine.</text>
        <dbReference type="EC" id="2.7.13.3"/>
    </reaction>
</comment>
<keyword evidence="5 9" id="KW-0418">Kinase</keyword>
<keyword evidence="3" id="KW-0597">Phosphoprotein</keyword>
<dbReference type="InterPro" id="IPR036890">
    <property type="entry name" value="HATPase_C_sf"/>
</dbReference>
<evidence type="ECO:0000256" key="2">
    <source>
        <dbReference type="ARBA" id="ARBA00012438"/>
    </source>
</evidence>
<feature type="domain" description="Histidine kinase" evidence="8">
    <location>
        <begin position="290"/>
        <end position="502"/>
    </location>
</feature>
<keyword evidence="7" id="KW-0812">Transmembrane</keyword>
<dbReference type="Gene3D" id="3.30.565.10">
    <property type="entry name" value="Histidine kinase-like ATPase, C-terminal domain"/>
    <property type="match status" value="1"/>
</dbReference>
<keyword evidence="7" id="KW-1133">Transmembrane helix</keyword>
<keyword evidence="7" id="KW-0472">Membrane</keyword>
<dbReference type="PROSITE" id="PS50109">
    <property type="entry name" value="HIS_KIN"/>
    <property type="match status" value="1"/>
</dbReference>
<accession>A0A0K6H242</accession>
<feature type="transmembrane region" description="Helical" evidence="7">
    <location>
        <begin position="6"/>
        <end position="28"/>
    </location>
</feature>
<gene>
    <name evidence="9" type="ORF">Ga0061063_2250</name>
</gene>
<proteinExistence type="predicted"/>
<dbReference type="EC" id="2.7.13.3" evidence="2"/>
<dbReference type="PANTHER" id="PTHR44936">
    <property type="entry name" value="SENSOR PROTEIN CREC"/>
    <property type="match status" value="1"/>
</dbReference>
<feature type="transmembrane region" description="Helical" evidence="7">
    <location>
        <begin position="148"/>
        <end position="170"/>
    </location>
</feature>
<evidence type="ECO:0000313" key="10">
    <source>
        <dbReference type="Proteomes" id="UP000243535"/>
    </source>
</evidence>
<keyword evidence="10" id="KW-1185">Reference proteome</keyword>
<dbReference type="GO" id="GO:0004673">
    <property type="term" value="F:protein histidine kinase activity"/>
    <property type="evidence" value="ECO:0007669"/>
    <property type="project" value="UniProtKB-EC"/>
</dbReference>
<dbReference type="AlphaFoldDB" id="A0A0K6H242"/>
<keyword evidence="6" id="KW-0902">Two-component regulatory system</keyword>